<accession>A0A5J5ASQ1</accession>
<keyword evidence="7" id="KW-0378">Hydrolase</keyword>
<dbReference type="Pfam" id="PF04389">
    <property type="entry name" value="Peptidase_M28"/>
    <property type="match status" value="2"/>
</dbReference>
<evidence type="ECO:0000259" key="15">
    <source>
        <dbReference type="Pfam" id="PF04389"/>
    </source>
</evidence>
<keyword evidence="13" id="KW-0325">Glycoprotein</keyword>
<keyword evidence="4" id="KW-0645">Protease</keyword>
<evidence type="ECO:0000256" key="2">
    <source>
        <dbReference type="ARBA" id="ARBA00004477"/>
    </source>
</evidence>
<evidence type="ECO:0000256" key="13">
    <source>
        <dbReference type="ARBA" id="ARBA00023180"/>
    </source>
</evidence>
<dbReference type="GO" id="GO:0046872">
    <property type="term" value="F:metal ion binding"/>
    <property type="evidence" value="ECO:0007669"/>
    <property type="project" value="UniProtKB-KW"/>
</dbReference>
<gene>
    <name evidence="17" type="ORF">F0562_033163</name>
</gene>
<feature type="domain" description="Peptidase M28" evidence="15">
    <location>
        <begin position="105"/>
        <end position="209"/>
    </location>
</feature>
<dbReference type="InterPro" id="IPR045175">
    <property type="entry name" value="M28_fam"/>
</dbReference>
<keyword evidence="6" id="KW-0479">Metal-binding</keyword>
<evidence type="ECO:0000256" key="9">
    <source>
        <dbReference type="ARBA" id="ARBA00022833"/>
    </source>
</evidence>
<evidence type="ECO:0000256" key="8">
    <source>
        <dbReference type="ARBA" id="ARBA00022824"/>
    </source>
</evidence>
<keyword evidence="18" id="KW-1185">Reference proteome</keyword>
<feature type="transmembrane region" description="Helical" evidence="14">
    <location>
        <begin position="405"/>
        <end position="424"/>
    </location>
</feature>
<evidence type="ECO:0008006" key="19">
    <source>
        <dbReference type="Google" id="ProtNLM"/>
    </source>
</evidence>
<dbReference type="PANTHER" id="PTHR12147">
    <property type="entry name" value="METALLOPEPTIDASE M28 FAMILY MEMBER"/>
    <property type="match status" value="1"/>
</dbReference>
<keyword evidence="9" id="KW-0862">Zinc</keyword>
<feature type="transmembrane region" description="Helical" evidence="14">
    <location>
        <begin position="540"/>
        <end position="558"/>
    </location>
</feature>
<dbReference type="GO" id="GO:0008235">
    <property type="term" value="F:metalloexopeptidase activity"/>
    <property type="evidence" value="ECO:0007669"/>
    <property type="project" value="InterPro"/>
</dbReference>
<keyword evidence="10 14" id="KW-1133">Transmembrane helix</keyword>
<feature type="transmembrane region" description="Helical" evidence="14">
    <location>
        <begin position="430"/>
        <end position="450"/>
    </location>
</feature>
<dbReference type="FunFam" id="3.40.630.10:FF:000008">
    <property type="entry name" value="Endoplasmic reticulum metallopeptidase 1"/>
    <property type="match status" value="1"/>
</dbReference>
<feature type="transmembrane region" description="Helical" evidence="14">
    <location>
        <begin position="325"/>
        <end position="349"/>
    </location>
</feature>
<evidence type="ECO:0000259" key="16">
    <source>
        <dbReference type="Pfam" id="PF22248"/>
    </source>
</evidence>
<evidence type="ECO:0000256" key="1">
    <source>
        <dbReference type="ARBA" id="ARBA00001947"/>
    </source>
</evidence>
<evidence type="ECO:0000256" key="6">
    <source>
        <dbReference type="ARBA" id="ARBA00022723"/>
    </source>
</evidence>
<evidence type="ECO:0000256" key="10">
    <source>
        <dbReference type="ARBA" id="ARBA00022989"/>
    </source>
</evidence>
<feature type="transmembrane region" description="Helical" evidence="14">
    <location>
        <begin position="361"/>
        <end position="385"/>
    </location>
</feature>
<dbReference type="CDD" id="cd03875">
    <property type="entry name" value="M28_Fxna_like"/>
    <property type="match status" value="1"/>
</dbReference>
<dbReference type="InterPro" id="IPR048024">
    <property type="entry name" value="Fxna-like_M28_dom"/>
</dbReference>
<protein>
    <recommendedName>
        <fullName evidence="19">Peptidase M28 domain-containing protein</fullName>
    </recommendedName>
</protein>
<reference evidence="17 18" key="1">
    <citation type="submission" date="2019-09" db="EMBL/GenBank/DDBJ databases">
        <title>A chromosome-level genome assembly of the Chinese tupelo Nyssa sinensis.</title>
        <authorList>
            <person name="Yang X."/>
            <person name="Kang M."/>
            <person name="Yang Y."/>
            <person name="Xiong H."/>
            <person name="Wang M."/>
            <person name="Zhang Z."/>
            <person name="Wang Z."/>
            <person name="Wu H."/>
            <person name="Ma T."/>
            <person name="Liu J."/>
            <person name="Xi Z."/>
        </authorList>
    </citation>
    <scope>NUCLEOTIDE SEQUENCE [LARGE SCALE GENOMIC DNA]</scope>
    <source>
        <strain evidence="17">J267</strain>
        <tissue evidence="17">Leaf</tissue>
    </source>
</reference>
<dbReference type="InterPro" id="IPR007484">
    <property type="entry name" value="Peptidase_M28"/>
</dbReference>
<feature type="transmembrane region" description="Helical" evidence="14">
    <location>
        <begin position="507"/>
        <end position="528"/>
    </location>
</feature>
<evidence type="ECO:0000256" key="14">
    <source>
        <dbReference type="SAM" id="Phobius"/>
    </source>
</evidence>
<sequence>MSILVHSVLNMKLIKPLDIDAPLDRFSEARAVEHVRVLSKEIDGRQVGRQGLKDAAQYIKTQLEIIKERAGSNMRIEIEETAVDGTFNMIFLGHSISFGYRNHTNIVMRISSLDSQETDPSVLVNGHFDSPPGSPGAGDCGSCVASMLEIARLTVDSGWAPPRPIIFLFNGAEELFMLGSHGFMTSHRWRDTIGAFVNVEASGTGGLAQDVFPVIPGDTDYRIFANDHGKIPGLDVIFLLGGYFYHTSYDTIERLLPGSIQARGDNLFSVIKAFTNSSMLQNAHERESLTAAANGSDEERPVFFDYLSYFMLFYSRKQALVLHRMLFHAIGIILAIIFPMIFSIFRLLFSGHSMNWFAHPYLAFMMFIPCSLVGLLTPRFVLGCFPLSQDVSILKMSKEAIADEARFWGAFGLYSLLTLAYLVAGLSGGFLTFSMTVFMLPAWISFCLSIKSFGYQSLRSTACYVIPLIPCLTYSVYFGGFLAQFLIEKMGMMGSLPPPYGYFIPDVTMAAIIGVVTGWCVGPLIPVAGHWLARSSIMQLLLQLIVVALAVSSQFFPYSTDAPKRVVLQHTILTADAEQIVDSSYDFTVVDSNYLPFLFKHAPEVAKELHIGSNFSFETTDQFHRQTWMALFPVSFLFSSSLKFPANGDDILKQYRYFPHISTNKPQMISDGGSRRVYLEFSLGSLKEIWVAVLNITGPLSSWSLANNILPAPETVDGGPPSYICRLSGDSPENWTFWLEASSSEALRVEVAVLDQYLMESTKKLKGLFPTWADVSAYSSYMSSYVF</sequence>
<evidence type="ECO:0000256" key="11">
    <source>
        <dbReference type="ARBA" id="ARBA00023049"/>
    </source>
</evidence>
<feature type="domain" description="Endoplasmic reticulum metallopeptidase 1-like C-terminal" evidence="16">
    <location>
        <begin position="562"/>
        <end position="785"/>
    </location>
</feature>
<keyword evidence="5 14" id="KW-0812">Transmembrane</keyword>
<evidence type="ECO:0000256" key="12">
    <source>
        <dbReference type="ARBA" id="ARBA00023136"/>
    </source>
</evidence>
<dbReference type="PANTHER" id="PTHR12147:SF22">
    <property type="entry name" value="ENDOPLASMIC RETICULUM METALLOPEPTIDASE 1"/>
    <property type="match status" value="1"/>
</dbReference>
<evidence type="ECO:0000313" key="17">
    <source>
        <dbReference type="EMBL" id="KAA8533304.1"/>
    </source>
</evidence>
<feature type="domain" description="Peptidase M28" evidence="15">
    <location>
        <begin position="214"/>
        <end position="269"/>
    </location>
</feature>
<evidence type="ECO:0000313" key="18">
    <source>
        <dbReference type="Proteomes" id="UP000325577"/>
    </source>
</evidence>
<evidence type="ECO:0000256" key="5">
    <source>
        <dbReference type="ARBA" id="ARBA00022692"/>
    </source>
</evidence>
<dbReference type="GO" id="GO:0006508">
    <property type="term" value="P:proteolysis"/>
    <property type="evidence" value="ECO:0007669"/>
    <property type="project" value="UniProtKB-KW"/>
</dbReference>
<evidence type="ECO:0000256" key="4">
    <source>
        <dbReference type="ARBA" id="ARBA00022670"/>
    </source>
</evidence>
<proteinExistence type="inferred from homology"/>
<evidence type="ECO:0000256" key="3">
    <source>
        <dbReference type="ARBA" id="ARBA00010918"/>
    </source>
</evidence>
<dbReference type="OrthoDB" id="76293at2759"/>
<dbReference type="AlphaFoldDB" id="A0A5J5ASQ1"/>
<keyword evidence="8" id="KW-0256">Endoplasmic reticulum</keyword>
<keyword evidence="11" id="KW-0482">Metalloprotease</keyword>
<name>A0A5J5ASQ1_9ASTE</name>
<dbReference type="Pfam" id="PF22248">
    <property type="entry name" value="ERMP1_C"/>
    <property type="match status" value="1"/>
</dbReference>
<dbReference type="InterPro" id="IPR053973">
    <property type="entry name" value="ERMP1-like_C"/>
</dbReference>
<dbReference type="Gene3D" id="3.40.630.10">
    <property type="entry name" value="Zn peptidases"/>
    <property type="match status" value="1"/>
</dbReference>
<comment type="similarity">
    <text evidence="3">Belongs to the peptidase M28 family.</text>
</comment>
<dbReference type="Proteomes" id="UP000325577">
    <property type="component" value="Linkage Group LG19"/>
</dbReference>
<dbReference type="EMBL" id="CM018042">
    <property type="protein sequence ID" value="KAA8533304.1"/>
    <property type="molecule type" value="Genomic_DNA"/>
</dbReference>
<organism evidence="17 18">
    <name type="scientific">Nyssa sinensis</name>
    <dbReference type="NCBI Taxonomy" id="561372"/>
    <lineage>
        <taxon>Eukaryota</taxon>
        <taxon>Viridiplantae</taxon>
        <taxon>Streptophyta</taxon>
        <taxon>Embryophyta</taxon>
        <taxon>Tracheophyta</taxon>
        <taxon>Spermatophyta</taxon>
        <taxon>Magnoliopsida</taxon>
        <taxon>eudicotyledons</taxon>
        <taxon>Gunneridae</taxon>
        <taxon>Pentapetalae</taxon>
        <taxon>asterids</taxon>
        <taxon>Cornales</taxon>
        <taxon>Nyssaceae</taxon>
        <taxon>Nyssa</taxon>
    </lineage>
</organism>
<comment type="subcellular location">
    <subcellularLocation>
        <location evidence="2">Endoplasmic reticulum membrane</location>
        <topology evidence="2">Multi-pass membrane protein</topology>
    </subcellularLocation>
</comment>
<evidence type="ECO:0000256" key="7">
    <source>
        <dbReference type="ARBA" id="ARBA00022801"/>
    </source>
</evidence>
<keyword evidence="12 14" id="KW-0472">Membrane</keyword>
<feature type="transmembrane region" description="Helical" evidence="14">
    <location>
        <begin position="462"/>
        <end position="487"/>
    </location>
</feature>
<dbReference type="SUPFAM" id="SSF53187">
    <property type="entry name" value="Zn-dependent exopeptidases"/>
    <property type="match status" value="1"/>
</dbReference>
<comment type="cofactor">
    <cofactor evidence="1">
        <name>Zn(2+)</name>
        <dbReference type="ChEBI" id="CHEBI:29105"/>
    </cofactor>
</comment>
<dbReference type="GO" id="GO:0005789">
    <property type="term" value="C:endoplasmic reticulum membrane"/>
    <property type="evidence" value="ECO:0007669"/>
    <property type="project" value="UniProtKB-SubCell"/>
</dbReference>